<dbReference type="SUPFAM" id="SSF88946">
    <property type="entry name" value="Sigma2 domain of RNA polymerase sigma factors"/>
    <property type="match status" value="1"/>
</dbReference>
<evidence type="ECO:0000256" key="1">
    <source>
        <dbReference type="ARBA" id="ARBA00023015"/>
    </source>
</evidence>
<dbReference type="PRINTS" id="PR00046">
    <property type="entry name" value="SIGMA70FCT"/>
</dbReference>
<evidence type="ECO:0000313" key="7">
    <source>
        <dbReference type="Proteomes" id="UP001204142"/>
    </source>
</evidence>
<reference evidence="6 7" key="1">
    <citation type="submission" date="2022-07" db="EMBL/GenBank/DDBJ databases">
        <authorList>
            <person name="Xamxidin M."/>
            <person name="Wu M."/>
        </authorList>
    </citation>
    <scope>NUCLEOTIDE SEQUENCE [LARGE SCALE GENOMIC DNA]</scope>
    <source>
        <strain evidence="6 7">NBRC 111650</strain>
    </source>
</reference>
<feature type="domain" description="RNA polymerase sigma-70" evidence="5">
    <location>
        <begin position="39"/>
        <end position="52"/>
    </location>
</feature>
<dbReference type="PANTHER" id="PTHR30385:SF7">
    <property type="entry name" value="RNA POLYMERASE SIGMA FACTOR FLIA"/>
    <property type="match status" value="1"/>
</dbReference>
<dbReference type="Proteomes" id="UP001204142">
    <property type="component" value="Unassembled WGS sequence"/>
</dbReference>
<dbReference type="Pfam" id="PF04542">
    <property type="entry name" value="Sigma70_r2"/>
    <property type="match status" value="1"/>
</dbReference>
<dbReference type="InterPro" id="IPR013325">
    <property type="entry name" value="RNA_pol_sigma_r2"/>
</dbReference>
<evidence type="ECO:0000256" key="3">
    <source>
        <dbReference type="ARBA" id="ARBA00023125"/>
    </source>
</evidence>
<dbReference type="Gene3D" id="1.10.1740.10">
    <property type="match status" value="1"/>
</dbReference>
<dbReference type="NCBIfam" id="NF005413">
    <property type="entry name" value="PRK06986.1"/>
    <property type="match status" value="1"/>
</dbReference>
<dbReference type="PROSITE" id="PS00715">
    <property type="entry name" value="SIGMA70_1"/>
    <property type="match status" value="1"/>
</dbReference>
<protein>
    <submittedName>
        <fullName evidence="6">FliA/WhiG family RNA polymerase sigma factor</fullName>
    </submittedName>
</protein>
<keyword evidence="7" id="KW-1185">Reference proteome</keyword>
<proteinExistence type="predicted"/>
<organism evidence="6 7">
    <name type="scientific">Limnobacter humi</name>
    <dbReference type="NCBI Taxonomy" id="1778671"/>
    <lineage>
        <taxon>Bacteria</taxon>
        <taxon>Pseudomonadati</taxon>
        <taxon>Pseudomonadota</taxon>
        <taxon>Betaproteobacteria</taxon>
        <taxon>Burkholderiales</taxon>
        <taxon>Burkholderiaceae</taxon>
        <taxon>Limnobacter</taxon>
    </lineage>
</organism>
<dbReference type="NCBIfam" id="TIGR02937">
    <property type="entry name" value="sigma70-ECF"/>
    <property type="match status" value="1"/>
</dbReference>
<dbReference type="InterPro" id="IPR013324">
    <property type="entry name" value="RNA_pol_sigma_r3/r4-like"/>
</dbReference>
<dbReference type="SUPFAM" id="SSF88659">
    <property type="entry name" value="Sigma3 and sigma4 domains of RNA polymerase sigma factors"/>
    <property type="match status" value="2"/>
</dbReference>
<evidence type="ECO:0000313" key="6">
    <source>
        <dbReference type="EMBL" id="MCQ8897521.1"/>
    </source>
</evidence>
<keyword evidence="1" id="KW-0805">Transcription regulation</keyword>
<dbReference type="CDD" id="cd06171">
    <property type="entry name" value="Sigma70_r4"/>
    <property type="match status" value="1"/>
</dbReference>
<dbReference type="InterPro" id="IPR007624">
    <property type="entry name" value="RNA_pol_sigma70_r3"/>
</dbReference>
<dbReference type="EMBL" id="JANIGO010000005">
    <property type="protein sequence ID" value="MCQ8897521.1"/>
    <property type="molecule type" value="Genomic_DNA"/>
</dbReference>
<keyword evidence="3" id="KW-0238">DNA-binding</keyword>
<evidence type="ECO:0000256" key="2">
    <source>
        <dbReference type="ARBA" id="ARBA00023082"/>
    </source>
</evidence>
<name>A0ABT1WJ23_9BURK</name>
<dbReference type="InterPro" id="IPR007627">
    <property type="entry name" value="RNA_pol_sigma70_r2"/>
</dbReference>
<sequence>MMTFDALEKAALLERHMPEVQRIAAQIRSKLTANVELDDLVQVGMIGLMDALQRYTHGESSFEAYAHFRIRGAIMDDLREKDHLPRAVRQMRKQVERQRQQLAHQLGREPSEMECAAALNLPLVEYRSWLSDFEQTQWVSLEDMADDTQGVQQVMDRLTEQQDTLEDTLAQRESREELLNLIDGLSDREQLVLRLYFEQEMTFKEIGSLMGVNESRAYQMHNQALTILKGMAAQRLAG</sequence>
<dbReference type="InterPro" id="IPR012845">
    <property type="entry name" value="RNA_pol_sigma_FliA_WhiG"/>
</dbReference>
<dbReference type="NCBIfam" id="TIGR02479">
    <property type="entry name" value="FliA_WhiG"/>
    <property type="match status" value="1"/>
</dbReference>
<dbReference type="Pfam" id="PF04539">
    <property type="entry name" value="Sigma70_r3"/>
    <property type="match status" value="1"/>
</dbReference>
<dbReference type="InterPro" id="IPR007630">
    <property type="entry name" value="RNA_pol_sigma70_r4"/>
</dbReference>
<accession>A0ABT1WJ23</accession>
<dbReference type="InterPro" id="IPR014284">
    <property type="entry name" value="RNA_pol_sigma-70_dom"/>
</dbReference>
<dbReference type="RefSeq" id="WP_256765326.1">
    <property type="nucleotide sequence ID" value="NZ_JANIGO010000005.1"/>
</dbReference>
<dbReference type="Pfam" id="PF04545">
    <property type="entry name" value="Sigma70_r4"/>
    <property type="match status" value="1"/>
</dbReference>
<comment type="caution">
    <text evidence="6">The sequence shown here is derived from an EMBL/GenBank/DDBJ whole genome shotgun (WGS) entry which is preliminary data.</text>
</comment>
<dbReference type="Gene3D" id="1.20.140.160">
    <property type="match status" value="1"/>
</dbReference>
<dbReference type="PANTHER" id="PTHR30385">
    <property type="entry name" value="SIGMA FACTOR F FLAGELLAR"/>
    <property type="match status" value="1"/>
</dbReference>
<evidence type="ECO:0000256" key="4">
    <source>
        <dbReference type="ARBA" id="ARBA00023163"/>
    </source>
</evidence>
<keyword evidence="4" id="KW-0804">Transcription</keyword>
<keyword evidence="2" id="KW-0731">Sigma factor</keyword>
<evidence type="ECO:0000259" key="5">
    <source>
        <dbReference type="PROSITE" id="PS00715"/>
    </source>
</evidence>
<gene>
    <name evidence="6" type="ORF">NQT62_13855</name>
</gene>
<dbReference type="InterPro" id="IPR000943">
    <property type="entry name" value="RNA_pol_sigma70"/>
</dbReference>